<proteinExistence type="predicted"/>
<accession>A0ABU9PTQ0</accession>
<feature type="transmembrane region" description="Helical" evidence="1">
    <location>
        <begin position="45"/>
        <end position="67"/>
    </location>
</feature>
<keyword evidence="3" id="KW-1185">Reference proteome</keyword>
<protein>
    <recommendedName>
        <fullName evidence="4">Tash protein PEST motif family</fullName>
    </recommendedName>
</protein>
<keyword evidence="1" id="KW-0472">Membrane</keyword>
<evidence type="ECO:0000313" key="3">
    <source>
        <dbReference type="Proteomes" id="UP001495910"/>
    </source>
</evidence>
<sequence length="69" mass="7376">MTEFAPKATALLSTATAPVPMATASVPLAIESTPVELAWKYLMPWLLMLSIAAPTLFTVLVVPLALYMV</sequence>
<evidence type="ECO:0000256" key="1">
    <source>
        <dbReference type="SAM" id="Phobius"/>
    </source>
</evidence>
<organism evidence="2 3">
    <name type="scientific">Collimonas rhizosphaerae</name>
    <dbReference type="NCBI Taxonomy" id="3126357"/>
    <lineage>
        <taxon>Bacteria</taxon>
        <taxon>Pseudomonadati</taxon>
        <taxon>Pseudomonadota</taxon>
        <taxon>Betaproteobacteria</taxon>
        <taxon>Burkholderiales</taxon>
        <taxon>Oxalobacteraceae</taxon>
        <taxon>Collimonas</taxon>
    </lineage>
</organism>
<evidence type="ECO:0008006" key="4">
    <source>
        <dbReference type="Google" id="ProtNLM"/>
    </source>
</evidence>
<reference evidence="2 3" key="1">
    <citation type="submission" date="2024-02" db="EMBL/GenBank/DDBJ databases">
        <title>Draft genome sequence of Collimonas sp. strain H4R21, an effective mineral-weathering bacterial strain isolated from the beech rhizosphere.</title>
        <authorList>
            <person name="Morin E."/>
            <person name="Uroz S."/>
            <person name="Leveau J.H.J."/>
            <person name="Kumar R."/>
            <person name="Rey M.W."/>
            <person name="Pham J."/>
        </authorList>
    </citation>
    <scope>NUCLEOTIDE SEQUENCE [LARGE SCALE GENOMIC DNA]</scope>
    <source>
        <strain evidence="2 3">H4R21</strain>
    </source>
</reference>
<name>A0ABU9PTQ0_9BURK</name>
<keyword evidence="1" id="KW-0812">Transmembrane</keyword>
<comment type="caution">
    <text evidence="2">The sequence shown here is derived from an EMBL/GenBank/DDBJ whole genome shotgun (WGS) entry which is preliminary data.</text>
</comment>
<keyword evidence="1" id="KW-1133">Transmembrane helix</keyword>
<gene>
    <name evidence="2" type="ORF">V8G57_08285</name>
</gene>
<evidence type="ECO:0000313" key="2">
    <source>
        <dbReference type="EMBL" id="MEM4987385.1"/>
    </source>
</evidence>
<dbReference type="EMBL" id="JBANDC010000005">
    <property type="protein sequence ID" value="MEM4987385.1"/>
    <property type="molecule type" value="Genomic_DNA"/>
</dbReference>
<dbReference type="Proteomes" id="UP001495910">
    <property type="component" value="Unassembled WGS sequence"/>
</dbReference>